<evidence type="ECO:0000256" key="6">
    <source>
        <dbReference type="ARBA" id="ARBA00015655"/>
    </source>
</evidence>
<evidence type="ECO:0000259" key="19">
    <source>
        <dbReference type="Pfam" id="PF02875"/>
    </source>
</evidence>
<feature type="domain" description="Mur ligase C-terminal" evidence="19">
    <location>
        <begin position="312"/>
        <end position="424"/>
    </location>
</feature>
<dbReference type="UniPathway" id="UPA00219"/>
<keyword evidence="13 17" id="KW-0961">Cell wall biogenesis/degradation</keyword>
<evidence type="ECO:0000256" key="1">
    <source>
        <dbReference type="ARBA" id="ARBA00002734"/>
    </source>
</evidence>
<gene>
    <name evidence="17 21" type="primary">murD</name>
    <name evidence="21" type="ORF">HHA03_02230</name>
    <name evidence="22" type="ORF">SAMN05421839_102203</name>
</gene>
<dbReference type="NCBIfam" id="TIGR01087">
    <property type="entry name" value="murD"/>
    <property type="match status" value="1"/>
</dbReference>
<comment type="subcellular location">
    <subcellularLocation>
        <location evidence="2 17 18">Cytoplasm</location>
    </subcellularLocation>
</comment>
<feature type="binding site" evidence="17">
    <location>
        <begin position="119"/>
        <end position="125"/>
    </location>
    <ligand>
        <name>ATP</name>
        <dbReference type="ChEBI" id="CHEBI:30616"/>
    </ligand>
</feature>
<comment type="function">
    <text evidence="1 17 18">Cell wall formation. Catalyzes the addition of glutamate to the nucleotide precursor UDP-N-acetylmuramoyl-L-alanine (UMA).</text>
</comment>
<comment type="pathway">
    <text evidence="3 17 18">Cell wall biogenesis; peptidoglycan biosynthesis.</text>
</comment>
<dbReference type="PANTHER" id="PTHR43692:SF1">
    <property type="entry name" value="UDP-N-ACETYLMURAMOYLALANINE--D-GLUTAMATE LIGASE"/>
    <property type="match status" value="1"/>
</dbReference>
<dbReference type="InterPro" id="IPR005762">
    <property type="entry name" value="MurD"/>
</dbReference>
<evidence type="ECO:0000256" key="12">
    <source>
        <dbReference type="ARBA" id="ARBA00022984"/>
    </source>
</evidence>
<dbReference type="RefSeq" id="WP_089829898.1">
    <property type="nucleotide sequence ID" value="NZ_BJWI01000002.1"/>
</dbReference>
<keyword evidence="10 17" id="KW-0067">ATP-binding</keyword>
<dbReference type="GO" id="GO:0071555">
    <property type="term" value="P:cell wall organization"/>
    <property type="evidence" value="ECO:0007669"/>
    <property type="project" value="UniProtKB-KW"/>
</dbReference>
<dbReference type="GO" id="GO:0051301">
    <property type="term" value="P:cell division"/>
    <property type="evidence" value="ECO:0007669"/>
    <property type="project" value="UniProtKB-KW"/>
</dbReference>
<dbReference type="GO" id="GO:0005737">
    <property type="term" value="C:cytoplasm"/>
    <property type="evidence" value="ECO:0007669"/>
    <property type="project" value="UniProtKB-SubCell"/>
</dbReference>
<evidence type="ECO:0000256" key="7">
    <source>
        <dbReference type="ARBA" id="ARBA00022490"/>
    </source>
</evidence>
<dbReference type="EMBL" id="BJWI01000002">
    <property type="protein sequence ID" value="GEM00691.1"/>
    <property type="molecule type" value="Genomic_DNA"/>
</dbReference>
<keyword evidence="17 18" id="KW-0131">Cell cycle</keyword>
<evidence type="ECO:0000256" key="5">
    <source>
        <dbReference type="ARBA" id="ARBA00012212"/>
    </source>
</evidence>
<evidence type="ECO:0000256" key="15">
    <source>
        <dbReference type="ARBA" id="ARBA00032324"/>
    </source>
</evidence>
<accession>A0A1I5LRP3</accession>
<reference evidence="21 24" key="2">
    <citation type="submission" date="2019-07" db="EMBL/GenBank/DDBJ databases">
        <title>Whole genome shotgun sequence of Halolactibacillus halophilus NBRC 100868.</title>
        <authorList>
            <person name="Hosoyama A."/>
            <person name="Uohara A."/>
            <person name="Ohji S."/>
            <person name="Ichikawa N."/>
        </authorList>
    </citation>
    <scope>NUCLEOTIDE SEQUENCE [LARGE SCALE GENOMIC DNA]</scope>
    <source>
        <strain evidence="21 24">NBRC 100868</strain>
    </source>
</reference>
<dbReference type="GO" id="GO:0005524">
    <property type="term" value="F:ATP binding"/>
    <property type="evidence" value="ECO:0007669"/>
    <property type="project" value="UniProtKB-UniRule"/>
</dbReference>
<evidence type="ECO:0000256" key="4">
    <source>
        <dbReference type="ARBA" id="ARBA00010416"/>
    </source>
</evidence>
<dbReference type="Pfam" id="PF02875">
    <property type="entry name" value="Mur_ligase_C"/>
    <property type="match status" value="1"/>
</dbReference>
<dbReference type="InterPro" id="IPR004101">
    <property type="entry name" value="Mur_ligase_C"/>
</dbReference>
<dbReference type="GO" id="GO:0008764">
    <property type="term" value="F:UDP-N-acetylmuramoylalanine-D-glutamate ligase activity"/>
    <property type="evidence" value="ECO:0007669"/>
    <property type="project" value="UniProtKB-UniRule"/>
</dbReference>
<evidence type="ECO:0000313" key="23">
    <source>
        <dbReference type="Proteomes" id="UP000242243"/>
    </source>
</evidence>
<proteinExistence type="inferred from homology"/>
<dbReference type="HAMAP" id="MF_00639">
    <property type="entry name" value="MurD"/>
    <property type="match status" value="1"/>
</dbReference>
<comment type="similarity">
    <text evidence="4 17">Belongs to the MurCDEF family.</text>
</comment>
<keyword evidence="12 17" id="KW-0573">Peptidoglycan synthesis</keyword>
<evidence type="ECO:0000256" key="10">
    <source>
        <dbReference type="ARBA" id="ARBA00022840"/>
    </source>
</evidence>
<evidence type="ECO:0000256" key="8">
    <source>
        <dbReference type="ARBA" id="ARBA00022598"/>
    </source>
</evidence>
<comment type="catalytic activity">
    <reaction evidence="16 17 18">
        <text>UDP-N-acetyl-alpha-D-muramoyl-L-alanine + D-glutamate + ATP = UDP-N-acetyl-alpha-D-muramoyl-L-alanyl-D-glutamate + ADP + phosphate + H(+)</text>
        <dbReference type="Rhea" id="RHEA:16429"/>
        <dbReference type="ChEBI" id="CHEBI:15378"/>
        <dbReference type="ChEBI" id="CHEBI:29986"/>
        <dbReference type="ChEBI" id="CHEBI:30616"/>
        <dbReference type="ChEBI" id="CHEBI:43474"/>
        <dbReference type="ChEBI" id="CHEBI:83898"/>
        <dbReference type="ChEBI" id="CHEBI:83900"/>
        <dbReference type="ChEBI" id="CHEBI:456216"/>
        <dbReference type="EC" id="6.3.2.9"/>
    </reaction>
</comment>
<evidence type="ECO:0000256" key="2">
    <source>
        <dbReference type="ARBA" id="ARBA00004496"/>
    </source>
</evidence>
<evidence type="ECO:0000256" key="13">
    <source>
        <dbReference type="ARBA" id="ARBA00023316"/>
    </source>
</evidence>
<dbReference type="Proteomes" id="UP000242243">
    <property type="component" value="Unassembled WGS sequence"/>
</dbReference>
<keyword evidence="24" id="KW-1185">Reference proteome</keyword>
<dbReference type="SUPFAM" id="SSF53244">
    <property type="entry name" value="MurD-like peptide ligases, peptide-binding domain"/>
    <property type="match status" value="1"/>
</dbReference>
<evidence type="ECO:0000256" key="18">
    <source>
        <dbReference type="RuleBase" id="RU003664"/>
    </source>
</evidence>
<dbReference type="STRING" id="306540.SAMN05421839_102203"/>
<dbReference type="Gene3D" id="3.40.50.720">
    <property type="entry name" value="NAD(P)-binding Rossmann-like Domain"/>
    <property type="match status" value="1"/>
</dbReference>
<dbReference type="GO" id="GO:0008360">
    <property type="term" value="P:regulation of cell shape"/>
    <property type="evidence" value="ECO:0007669"/>
    <property type="project" value="UniProtKB-KW"/>
</dbReference>
<keyword evidence="17 18" id="KW-0132">Cell division</keyword>
<dbReference type="Gene3D" id="3.40.1190.10">
    <property type="entry name" value="Mur-like, catalytic domain"/>
    <property type="match status" value="1"/>
</dbReference>
<dbReference type="Pfam" id="PF21799">
    <property type="entry name" value="MurD-like_N"/>
    <property type="match status" value="1"/>
</dbReference>
<dbReference type="SUPFAM" id="SSF53623">
    <property type="entry name" value="MurD-like peptide ligases, catalytic domain"/>
    <property type="match status" value="1"/>
</dbReference>
<evidence type="ECO:0000256" key="14">
    <source>
        <dbReference type="ARBA" id="ARBA00030398"/>
    </source>
</evidence>
<dbReference type="AlphaFoldDB" id="A0A1I5LRP3"/>
<dbReference type="Pfam" id="PF08245">
    <property type="entry name" value="Mur_ligase_M"/>
    <property type="match status" value="1"/>
</dbReference>
<protein>
    <recommendedName>
        <fullName evidence="6 17">UDP-N-acetylmuramoylalanine--D-glutamate ligase</fullName>
        <ecNumber evidence="5 17">6.3.2.9</ecNumber>
    </recommendedName>
    <alternativeName>
        <fullName evidence="15 17">D-glutamic acid-adding enzyme</fullName>
    </alternativeName>
    <alternativeName>
        <fullName evidence="14 17">UDP-N-acetylmuramoyl-L-alanyl-D-glutamate synthetase</fullName>
    </alternativeName>
</protein>
<dbReference type="Proteomes" id="UP000321547">
    <property type="component" value="Unassembled WGS sequence"/>
</dbReference>
<name>A0A1I5LRP3_9BACI</name>
<evidence type="ECO:0000256" key="11">
    <source>
        <dbReference type="ARBA" id="ARBA00022960"/>
    </source>
</evidence>
<feature type="domain" description="Mur ligase central" evidence="20">
    <location>
        <begin position="117"/>
        <end position="288"/>
    </location>
</feature>
<organism evidence="22 23">
    <name type="scientific">Halolactibacillus halophilus</name>
    <dbReference type="NCBI Taxonomy" id="306540"/>
    <lineage>
        <taxon>Bacteria</taxon>
        <taxon>Bacillati</taxon>
        <taxon>Bacillota</taxon>
        <taxon>Bacilli</taxon>
        <taxon>Bacillales</taxon>
        <taxon>Bacillaceae</taxon>
        <taxon>Halolactibacillus</taxon>
    </lineage>
</organism>
<keyword evidence="9 17" id="KW-0547">Nucleotide-binding</keyword>
<dbReference type="PANTHER" id="PTHR43692">
    <property type="entry name" value="UDP-N-ACETYLMURAMOYLALANINE--D-GLUTAMATE LIGASE"/>
    <property type="match status" value="1"/>
</dbReference>
<reference evidence="22 23" key="1">
    <citation type="submission" date="2016-10" db="EMBL/GenBank/DDBJ databases">
        <authorList>
            <person name="de Groot N.N."/>
        </authorList>
    </citation>
    <scope>NUCLEOTIDE SEQUENCE [LARGE SCALE GENOMIC DNA]</scope>
    <source>
        <strain evidence="22 23">DSM 17073</strain>
    </source>
</reference>
<dbReference type="Gene3D" id="3.90.190.20">
    <property type="entry name" value="Mur ligase, C-terminal domain"/>
    <property type="match status" value="1"/>
</dbReference>
<sequence length="447" mass="48760">MVHHIKDFPYQQILVLGLAKTGTAVSKILQAEGFHVVVSDLKANETDLEVKALIDLGVTVHLGEPSEALLDGCDVIIKNPGIPYTNHLLQQADQRGIPVLTEIALLPYMIDVPIIAITGSNGKTTTTTLTEQMLLKSHQSVAAAGNIGHVATEVSYELDKDILVLELSSFQLMGSGSFRPKVSVLLNLFEAHLDYHGDFDAYKEAKAHIFKYQQADDYLVYNADNADVTNLIKTAKAKPVPFSRKSVVSEGGYVKEDALFFKDKKIIDIADIKLVGAHNLENILASSVSVLLLGATVEGIRQVLTTFTGVKHRLQFVLENKGVRFYNDSKATNILATVTALQAFDAPVRLIAGGLDRGNGFDELVPYLNHVVGAYVYGETKDKIQATMMKQNIPTMAGESLAEMTKRAAADAKTGEVVLLSPACASWDQFENFEIRGDVFIDTVRTL</sequence>
<evidence type="ECO:0000256" key="17">
    <source>
        <dbReference type="HAMAP-Rule" id="MF_00639"/>
    </source>
</evidence>
<dbReference type="GO" id="GO:0009252">
    <property type="term" value="P:peptidoglycan biosynthetic process"/>
    <property type="evidence" value="ECO:0007669"/>
    <property type="project" value="UniProtKB-UniRule"/>
</dbReference>
<dbReference type="InterPro" id="IPR036565">
    <property type="entry name" value="Mur-like_cat_sf"/>
</dbReference>
<evidence type="ECO:0000313" key="21">
    <source>
        <dbReference type="EMBL" id="GEM00691.1"/>
    </source>
</evidence>
<evidence type="ECO:0000313" key="24">
    <source>
        <dbReference type="Proteomes" id="UP000321547"/>
    </source>
</evidence>
<evidence type="ECO:0000256" key="9">
    <source>
        <dbReference type="ARBA" id="ARBA00022741"/>
    </source>
</evidence>
<dbReference type="OrthoDB" id="9809796at2"/>
<evidence type="ECO:0000256" key="3">
    <source>
        <dbReference type="ARBA" id="ARBA00004752"/>
    </source>
</evidence>
<keyword evidence="8 17" id="KW-0436">Ligase</keyword>
<dbReference type="InterPro" id="IPR036615">
    <property type="entry name" value="Mur_ligase_C_dom_sf"/>
</dbReference>
<keyword evidence="7 17" id="KW-0963">Cytoplasm</keyword>
<evidence type="ECO:0000256" key="16">
    <source>
        <dbReference type="ARBA" id="ARBA00047632"/>
    </source>
</evidence>
<dbReference type="EMBL" id="FOXC01000002">
    <property type="protein sequence ID" value="SFO99837.1"/>
    <property type="molecule type" value="Genomic_DNA"/>
</dbReference>
<evidence type="ECO:0000259" key="20">
    <source>
        <dbReference type="Pfam" id="PF08245"/>
    </source>
</evidence>
<evidence type="ECO:0000313" key="22">
    <source>
        <dbReference type="EMBL" id="SFO99837.1"/>
    </source>
</evidence>
<dbReference type="SUPFAM" id="SSF51984">
    <property type="entry name" value="MurCD N-terminal domain"/>
    <property type="match status" value="1"/>
</dbReference>
<keyword evidence="11 17" id="KW-0133">Cell shape</keyword>
<dbReference type="InterPro" id="IPR013221">
    <property type="entry name" value="Mur_ligase_cen"/>
</dbReference>
<dbReference type="EC" id="6.3.2.9" evidence="5 17"/>